<dbReference type="EMBL" id="JBHSXX010000001">
    <property type="protein sequence ID" value="MFC6868324.1"/>
    <property type="molecule type" value="Genomic_DNA"/>
</dbReference>
<evidence type="ECO:0000259" key="3">
    <source>
        <dbReference type="Pfam" id="PF01882"/>
    </source>
</evidence>
<dbReference type="RefSeq" id="WP_345398365.1">
    <property type="nucleotide sequence ID" value="NZ_BAABLA010000028.1"/>
</dbReference>
<protein>
    <submittedName>
        <fullName evidence="4">DUF58 domain-containing protein</fullName>
    </submittedName>
</protein>
<dbReference type="InterPro" id="IPR002881">
    <property type="entry name" value="DUF58"/>
</dbReference>
<dbReference type="PANTHER" id="PTHR34351:SF1">
    <property type="entry name" value="SLR1927 PROTEIN"/>
    <property type="match status" value="1"/>
</dbReference>
<evidence type="ECO:0000256" key="1">
    <source>
        <dbReference type="SAM" id="MobiDB-lite"/>
    </source>
</evidence>
<organism evidence="4 5">
    <name type="scientific">Haloechinothrix salitolerans</name>
    <dbReference type="NCBI Taxonomy" id="926830"/>
    <lineage>
        <taxon>Bacteria</taxon>
        <taxon>Bacillati</taxon>
        <taxon>Actinomycetota</taxon>
        <taxon>Actinomycetes</taxon>
        <taxon>Pseudonocardiales</taxon>
        <taxon>Pseudonocardiaceae</taxon>
        <taxon>Haloechinothrix</taxon>
    </lineage>
</organism>
<reference evidence="5" key="1">
    <citation type="journal article" date="2019" name="Int. J. Syst. Evol. Microbiol.">
        <title>The Global Catalogue of Microorganisms (GCM) 10K type strain sequencing project: providing services to taxonomists for standard genome sequencing and annotation.</title>
        <authorList>
            <consortium name="The Broad Institute Genomics Platform"/>
            <consortium name="The Broad Institute Genome Sequencing Center for Infectious Disease"/>
            <person name="Wu L."/>
            <person name="Ma J."/>
        </authorList>
    </citation>
    <scope>NUCLEOTIDE SEQUENCE [LARGE SCALE GENOMIC DNA]</scope>
    <source>
        <strain evidence="5">KCTC 32255</strain>
    </source>
</reference>
<keyword evidence="5" id="KW-1185">Reference proteome</keyword>
<gene>
    <name evidence="4" type="ORF">ACFQGD_14365</name>
</gene>
<name>A0ABW2C0N0_9PSEU</name>
<feature type="domain" description="DUF58" evidence="3">
    <location>
        <begin position="198"/>
        <end position="313"/>
    </location>
</feature>
<evidence type="ECO:0000313" key="4">
    <source>
        <dbReference type="EMBL" id="MFC6868324.1"/>
    </source>
</evidence>
<dbReference type="Pfam" id="PF01882">
    <property type="entry name" value="DUF58"/>
    <property type="match status" value="1"/>
</dbReference>
<keyword evidence="2" id="KW-0812">Transmembrane</keyword>
<accession>A0ABW2C0N0</accession>
<proteinExistence type="predicted"/>
<evidence type="ECO:0000313" key="5">
    <source>
        <dbReference type="Proteomes" id="UP001596337"/>
    </source>
</evidence>
<comment type="caution">
    <text evidence="4">The sequence shown here is derived from an EMBL/GenBank/DDBJ whole genome shotgun (WGS) entry which is preliminary data.</text>
</comment>
<keyword evidence="2" id="KW-1133">Transmembrane helix</keyword>
<evidence type="ECO:0000256" key="2">
    <source>
        <dbReference type="SAM" id="Phobius"/>
    </source>
</evidence>
<feature type="region of interest" description="Disordered" evidence="1">
    <location>
        <begin position="170"/>
        <end position="191"/>
    </location>
</feature>
<keyword evidence="2" id="KW-0472">Membrane</keyword>
<sequence>MLSGLTTRGRCLLAAGVAAAICAWVLNERDLLRVAVFVIALPLLMMLFITLSKVRIGATRALEPDRVPAGTETTVRLQLWRAGRMPSGEVLLEDGVAYGLGARPRFIVEHLPHGQRVPLRYGLRPQLRGMQQVGPLRARVTDPFGICEFERELIGTSRLTVVPHTQQLSGLPSGGGLGAGEDGSIQRGSGAGEPDAIVRQYRQGDDMRLVHWPSTARRDEIMVRLEEKPRHGGTVVLLDHRTAAHHGTGPKASIEWAVSFAASVALHLRRSGHAVRLVTEHAKVLAELPADGGPAHDNVALDALAMLQPAHQRDVTLGGDPAGGKELIAVLGSISNEAIHELTRHRARGMRSLAVLLDTGAWSSPGNGATRSSAVEESARLLRAAGWSVVIARQGSAIPDVWAELCRAGRWYPAMVGS</sequence>
<dbReference type="PANTHER" id="PTHR34351">
    <property type="entry name" value="SLR1927 PROTEIN-RELATED"/>
    <property type="match status" value="1"/>
</dbReference>
<dbReference type="Proteomes" id="UP001596337">
    <property type="component" value="Unassembled WGS sequence"/>
</dbReference>
<feature type="transmembrane region" description="Helical" evidence="2">
    <location>
        <begin position="7"/>
        <end position="26"/>
    </location>
</feature>
<feature type="compositionally biased region" description="Gly residues" evidence="1">
    <location>
        <begin position="172"/>
        <end position="181"/>
    </location>
</feature>
<feature type="transmembrane region" description="Helical" evidence="2">
    <location>
        <begin position="32"/>
        <end position="51"/>
    </location>
</feature>